<accession>A0ABD0ZDG1</accession>
<dbReference type="Pfam" id="PF08487">
    <property type="entry name" value="VIT"/>
    <property type="match status" value="1"/>
</dbReference>
<sequence>MKTNDGERNGQNVPTQIDIFIFQKDVKPVHDKPKVYSLHVKTDIKYRYAITLITSRVVNPANVSQEVKFHVVLPETAFISGFVMTINEKDYPAYVKEKEEAQKDYNLAVSQGLAAAHIAHSARDSNEFDVAVNIEPLNKVSFELIYEEFLERKLSAYKNEINISPGQVDEGYFVHFYSDDTLKPLNKHVVFVLDLSGSMHGRKLQQVKDAMNQILSDLKPKDYFSLVLFSDSSKVLQISE</sequence>
<evidence type="ECO:0000313" key="4">
    <source>
        <dbReference type="Proteomes" id="UP001558652"/>
    </source>
</evidence>
<evidence type="ECO:0000259" key="2">
    <source>
        <dbReference type="PROSITE" id="PS51468"/>
    </source>
</evidence>
<dbReference type="PANTHER" id="PTHR10338:SF108">
    <property type="entry name" value="INTER-ALPHA-TRYPSIN INHIBITOR HEAVY CHAIN H4-LIKE PROTEIN"/>
    <property type="match status" value="1"/>
</dbReference>
<comment type="caution">
    <text evidence="3">The sequence shown here is derived from an EMBL/GenBank/DDBJ whole genome shotgun (WGS) entry which is preliminary data.</text>
</comment>
<dbReference type="InterPro" id="IPR013694">
    <property type="entry name" value="VIT"/>
</dbReference>
<proteinExistence type="predicted"/>
<dbReference type="InterPro" id="IPR036465">
    <property type="entry name" value="vWFA_dom_sf"/>
</dbReference>
<organism evidence="3 4">
    <name type="scientific">Ranatra chinensis</name>
    <dbReference type="NCBI Taxonomy" id="642074"/>
    <lineage>
        <taxon>Eukaryota</taxon>
        <taxon>Metazoa</taxon>
        <taxon>Ecdysozoa</taxon>
        <taxon>Arthropoda</taxon>
        <taxon>Hexapoda</taxon>
        <taxon>Insecta</taxon>
        <taxon>Pterygota</taxon>
        <taxon>Neoptera</taxon>
        <taxon>Paraneoptera</taxon>
        <taxon>Hemiptera</taxon>
        <taxon>Heteroptera</taxon>
        <taxon>Panheteroptera</taxon>
        <taxon>Nepomorpha</taxon>
        <taxon>Nepidae</taxon>
        <taxon>Ranatrinae</taxon>
        <taxon>Ranatra</taxon>
    </lineage>
</organism>
<dbReference type="EMBL" id="JBFDAA010000001">
    <property type="protein sequence ID" value="KAL1140323.1"/>
    <property type="molecule type" value="Genomic_DNA"/>
</dbReference>
<dbReference type="AlphaFoldDB" id="A0ABD0ZDG1"/>
<feature type="domain" description="VWFA" evidence="1">
    <location>
        <begin position="188"/>
        <end position="240"/>
    </location>
</feature>
<dbReference type="PANTHER" id="PTHR10338">
    <property type="entry name" value="INTER-ALPHA-TRYPSIN INHIBITOR HEAVY CHAIN FAMILY MEMBER"/>
    <property type="match status" value="1"/>
</dbReference>
<evidence type="ECO:0000259" key="1">
    <source>
        <dbReference type="PROSITE" id="PS50234"/>
    </source>
</evidence>
<name>A0ABD0ZDG1_9HEMI</name>
<evidence type="ECO:0000313" key="3">
    <source>
        <dbReference type="EMBL" id="KAL1140323.1"/>
    </source>
</evidence>
<protein>
    <submittedName>
        <fullName evidence="3">Uncharacterized protein</fullName>
    </submittedName>
</protein>
<dbReference type="PROSITE" id="PS51468">
    <property type="entry name" value="VIT"/>
    <property type="match status" value="1"/>
</dbReference>
<dbReference type="PROSITE" id="PS50234">
    <property type="entry name" value="VWFA"/>
    <property type="match status" value="1"/>
</dbReference>
<dbReference type="Pfam" id="PF13519">
    <property type="entry name" value="VWA_2"/>
    <property type="match status" value="1"/>
</dbReference>
<reference evidence="3 4" key="1">
    <citation type="submission" date="2024-07" db="EMBL/GenBank/DDBJ databases">
        <title>Chromosome-level genome assembly of the water stick insect Ranatra chinensis (Heteroptera: Nepidae).</title>
        <authorList>
            <person name="Liu X."/>
        </authorList>
    </citation>
    <scope>NUCLEOTIDE SEQUENCE [LARGE SCALE GENOMIC DNA]</scope>
    <source>
        <strain evidence="3">Cailab_2021Rc</strain>
        <tissue evidence="3">Muscle</tissue>
    </source>
</reference>
<gene>
    <name evidence="3" type="ORF">AAG570_000255</name>
</gene>
<feature type="domain" description="VIT" evidence="2">
    <location>
        <begin position="19"/>
        <end position="148"/>
    </location>
</feature>
<dbReference type="InterPro" id="IPR002035">
    <property type="entry name" value="VWF_A"/>
</dbReference>
<dbReference type="SUPFAM" id="SSF53300">
    <property type="entry name" value="vWA-like"/>
    <property type="match status" value="1"/>
</dbReference>
<dbReference type="Proteomes" id="UP001558652">
    <property type="component" value="Unassembled WGS sequence"/>
</dbReference>
<keyword evidence="4" id="KW-1185">Reference proteome</keyword>
<dbReference type="InterPro" id="IPR050934">
    <property type="entry name" value="ITIH"/>
</dbReference>
<dbReference type="SMART" id="SM00609">
    <property type="entry name" value="VIT"/>
    <property type="match status" value="1"/>
</dbReference>
<dbReference type="Gene3D" id="3.40.50.410">
    <property type="entry name" value="von Willebrand factor, type A domain"/>
    <property type="match status" value="1"/>
</dbReference>
<dbReference type="GO" id="GO:0032991">
    <property type="term" value="C:protein-containing complex"/>
    <property type="evidence" value="ECO:0007669"/>
    <property type="project" value="UniProtKB-ARBA"/>
</dbReference>